<reference evidence="4 5" key="1">
    <citation type="submission" date="2022-05" db="EMBL/GenBank/DDBJ databases">
        <authorList>
            <consortium name="Genoscope - CEA"/>
            <person name="William W."/>
        </authorList>
    </citation>
    <scope>NUCLEOTIDE SEQUENCE [LARGE SCALE GENOMIC DNA]</scope>
</reference>
<evidence type="ECO:0008006" key="6">
    <source>
        <dbReference type="Google" id="ProtNLM"/>
    </source>
</evidence>
<evidence type="ECO:0000256" key="1">
    <source>
        <dbReference type="ARBA" id="ARBA00006242"/>
    </source>
</evidence>
<dbReference type="PRINTS" id="PR00395">
    <property type="entry name" value="RIBOSOMALS2"/>
</dbReference>
<gene>
    <name evidence="4" type="ORF">PLOB_00047962</name>
</gene>
<dbReference type="EMBL" id="CALNXK010000009">
    <property type="protein sequence ID" value="CAH3041856.1"/>
    <property type="molecule type" value="Genomic_DNA"/>
</dbReference>
<evidence type="ECO:0000313" key="5">
    <source>
        <dbReference type="Proteomes" id="UP001159405"/>
    </source>
</evidence>
<keyword evidence="5" id="KW-1185">Reference proteome</keyword>
<dbReference type="Pfam" id="PF00318">
    <property type="entry name" value="Ribosomal_S2"/>
    <property type="match status" value="2"/>
</dbReference>
<dbReference type="NCBIfam" id="TIGR01011">
    <property type="entry name" value="rpsB_bact"/>
    <property type="match status" value="1"/>
</dbReference>
<dbReference type="InterPro" id="IPR001865">
    <property type="entry name" value="Ribosomal_uS2"/>
</dbReference>
<dbReference type="CDD" id="cd01425">
    <property type="entry name" value="RPS2"/>
    <property type="match status" value="1"/>
</dbReference>
<evidence type="ECO:0000313" key="4">
    <source>
        <dbReference type="EMBL" id="CAH3041856.1"/>
    </source>
</evidence>
<dbReference type="InterPro" id="IPR005706">
    <property type="entry name" value="Ribosomal_uS2_bac/mit/plastid"/>
</dbReference>
<evidence type="ECO:0000256" key="2">
    <source>
        <dbReference type="ARBA" id="ARBA00022980"/>
    </source>
</evidence>
<dbReference type="PROSITE" id="PS00962">
    <property type="entry name" value="RIBOSOMAL_S2_1"/>
    <property type="match status" value="1"/>
</dbReference>
<name>A0ABN8N2Z3_9CNID</name>
<protein>
    <recommendedName>
        <fullName evidence="6">28S ribosomal protein S2, mitochondrial</fullName>
    </recommendedName>
</protein>
<accession>A0ABN8N2Z3</accession>
<sequence>MGLNVLDHSYEERLASQQRPSGAGPVNGKSSHAFFMSPFMKQILNNSNMAAARAIRAAWNMSSLRGNNLISLSLGSRVRAASTIHASQILSDSIPTESKVIKPGDIEPVDIHTTKNILEHPDFFEVHKLFTVKDLFDAKVHLGHHEGCWHPLMKRYLYGTREHHHVIDLNHTVEHLRLALNVLSHIAYRGGIILFVSTHPQFEELTQRTARECGEYFITRRWRGGTLTNSMMLTGMTRVADLIIFLHLPSLGRNMLAAKEAAQANVPSIGIVDSDCNPNLIMYPIPGNDDSPSAVELYCNLFKKAVLRAKEVRMERRSRRKEEKMEEDLSSLHLYEEIEENENNESTL</sequence>
<evidence type="ECO:0000256" key="3">
    <source>
        <dbReference type="ARBA" id="ARBA00023274"/>
    </source>
</evidence>
<comment type="caution">
    <text evidence="4">The sequence shown here is derived from an EMBL/GenBank/DDBJ whole genome shotgun (WGS) entry which is preliminary data.</text>
</comment>
<dbReference type="PANTHER" id="PTHR12534:SF0">
    <property type="entry name" value="SMALL RIBOSOMAL SUBUNIT PROTEIN US2M"/>
    <property type="match status" value="1"/>
</dbReference>
<dbReference type="HAMAP" id="MF_00291_B">
    <property type="entry name" value="Ribosomal_uS2_B"/>
    <property type="match status" value="1"/>
</dbReference>
<dbReference type="InterPro" id="IPR018130">
    <property type="entry name" value="Ribosomal_uS2_CS"/>
</dbReference>
<dbReference type="Gene3D" id="3.40.50.10490">
    <property type="entry name" value="Glucose-6-phosphate isomerase like protein, domain 1"/>
    <property type="match status" value="1"/>
</dbReference>
<keyword evidence="3" id="KW-0687">Ribonucleoprotein</keyword>
<dbReference type="Proteomes" id="UP001159405">
    <property type="component" value="Unassembled WGS sequence"/>
</dbReference>
<dbReference type="SUPFAM" id="SSF52313">
    <property type="entry name" value="Ribosomal protein S2"/>
    <property type="match status" value="1"/>
</dbReference>
<dbReference type="InterPro" id="IPR023591">
    <property type="entry name" value="Ribosomal_uS2_flav_dom_sf"/>
</dbReference>
<proteinExistence type="inferred from homology"/>
<keyword evidence="2" id="KW-0689">Ribosomal protein</keyword>
<dbReference type="PANTHER" id="PTHR12534">
    <property type="entry name" value="30S RIBOSOMAL PROTEIN S2 PROKARYOTIC AND ORGANELLAR"/>
    <property type="match status" value="1"/>
</dbReference>
<organism evidence="4 5">
    <name type="scientific">Porites lobata</name>
    <dbReference type="NCBI Taxonomy" id="104759"/>
    <lineage>
        <taxon>Eukaryota</taxon>
        <taxon>Metazoa</taxon>
        <taxon>Cnidaria</taxon>
        <taxon>Anthozoa</taxon>
        <taxon>Hexacorallia</taxon>
        <taxon>Scleractinia</taxon>
        <taxon>Fungiina</taxon>
        <taxon>Poritidae</taxon>
        <taxon>Porites</taxon>
    </lineage>
</organism>
<comment type="similarity">
    <text evidence="1">Belongs to the universal ribosomal protein uS2 family.</text>
</comment>